<accession>A0A8H7XYR6</accession>
<dbReference type="GO" id="GO:0008270">
    <property type="term" value="F:zinc ion binding"/>
    <property type="evidence" value="ECO:0007669"/>
    <property type="project" value="UniProtKB-KW"/>
</dbReference>
<dbReference type="InterPro" id="IPR001305">
    <property type="entry name" value="HSP_DnaJ_Cys-rich_dom"/>
</dbReference>
<evidence type="ECO:0000256" key="6">
    <source>
        <dbReference type="SAM" id="MobiDB-lite"/>
    </source>
</evidence>
<dbReference type="FunFam" id="2.60.260.20:FF:000003">
    <property type="entry name" value="DnaJ subfamily A member 2"/>
    <property type="match status" value="1"/>
</dbReference>
<evidence type="ECO:0000256" key="2">
    <source>
        <dbReference type="ARBA" id="ARBA00022737"/>
    </source>
</evidence>
<evidence type="ECO:0000256" key="4">
    <source>
        <dbReference type="ARBA" id="ARBA00022833"/>
    </source>
</evidence>
<dbReference type="InterPro" id="IPR018253">
    <property type="entry name" value="DnaJ_domain_CS"/>
</dbReference>
<name>A0A8H7XYR6_PSICU</name>
<evidence type="ECO:0000259" key="7">
    <source>
        <dbReference type="PROSITE" id="PS50076"/>
    </source>
</evidence>
<dbReference type="EMBL" id="JAFIQS010000004">
    <property type="protein sequence ID" value="KAG5170440.1"/>
    <property type="molecule type" value="Genomic_DNA"/>
</dbReference>
<evidence type="ECO:0000313" key="9">
    <source>
        <dbReference type="EMBL" id="KAG5170440.1"/>
    </source>
</evidence>
<dbReference type="GO" id="GO:0030544">
    <property type="term" value="F:Hsp70 protein binding"/>
    <property type="evidence" value="ECO:0007669"/>
    <property type="project" value="InterPro"/>
</dbReference>
<feature type="domain" description="J" evidence="7">
    <location>
        <begin position="65"/>
        <end position="130"/>
    </location>
</feature>
<dbReference type="InterPro" id="IPR001623">
    <property type="entry name" value="DnaJ_domain"/>
</dbReference>
<dbReference type="HAMAP" id="MF_01152">
    <property type="entry name" value="DnaJ"/>
    <property type="match status" value="1"/>
</dbReference>
<dbReference type="InterPro" id="IPR002939">
    <property type="entry name" value="DnaJ_C"/>
</dbReference>
<gene>
    <name evidence="9" type="ORF">JR316_004829</name>
</gene>
<feature type="region of interest" description="Disordered" evidence="6">
    <location>
        <begin position="456"/>
        <end position="496"/>
    </location>
</feature>
<dbReference type="Gene3D" id="2.60.260.20">
    <property type="entry name" value="Urease metallochaperone UreE, N-terminal domain"/>
    <property type="match status" value="2"/>
</dbReference>
<dbReference type="AlphaFoldDB" id="A0A8H7XYR6"/>
<dbReference type="GO" id="GO:0006457">
    <property type="term" value="P:protein folding"/>
    <property type="evidence" value="ECO:0007669"/>
    <property type="project" value="InterPro"/>
</dbReference>
<evidence type="ECO:0000259" key="8">
    <source>
        <dbReference type="PROSITE" id="PS51188"/>
    </source>
</evidence>
<dbReference type="FunFam" id="2.10.230.10:FF:000001">
    <property type="entry name" value="DnaJ subfamily A member 2"/>
    <property type="match status" value="1"/>
</dbReference>
<dbReference type="Gene3D" id="2.10.230.10">
    <property type="entry name" value="Heat shock protein DnaJ, cysteine-rich domain"/>
    <property type="match status" value="1"/>
</dbReference>
<dbReference type="Pfam" id="PF00226">
    <property type="entry name" value="DnaJ"/>
    <property type="match status" value="1"/>
</dbReference>
<proteinExistence type="inferred from homology"/>
<dbReference type="PRINTS" id="PR00625">
    <property type="entry name" value="JDOMAIN"/>
</dbReference>
<keyword evidence="2" id="KW-0677">Repeat</keyword>
<organism evidence="9">
    <name type="scientific">Psilocybe cubensis</name>
    <name type="common">Psychedelic mushroom</name>
    <name type="synonym">Stropharia cubensis</name>
    <dbReference type="NCBI Taxonomy" id="181762"/>
    <lineage>
        <taxon>Eukaryota</taxon>
        <taxon>Fungi</taxon>
        <taxon>Dikarya</taxon>
        <taxon>Basidiomycota</taxon>
        <taxon>Agaricomycotina</taxon>
        <taxon>Agaricomycetes</taxon>
        <taxon>Agaricomycetidae</taxon>
        <taxon>Agaricales</taxon>
        <taxon>Agaricineae</taxon>
        <taxon>Strophariaceae</taxon>
        <taxon>Psilocybe</taxon>
    </lineage>
</organism>
<dbReference type="SUPFAM" id="SSF49493">
    <property type="entry name" value="HSP40/DnaJ peptide-binding domain"/>
    <property type="match status" value="2"/>
</dbReference>
<dbReference type="InterPro" id="IPR008971">
    <property type="entry name" value="HSP40/DnaJ_pept-bd"/>
</dbReference>
<dbReference type="InterPro" id="IPR012724">
    <property type="entry name" value="DnaJ"/>
</dbReference>
<dbReference type="CDD" id="cd10719">
    <property type="entry name" value="DnaJ_zf"/>
    <property type="match status" value="1"/>
</dbReference>
<sequence length="496" mass="55162">MAAIKRVYTQALSRALPLVHHHLLVCILHLSSFWTFYENLPKVRIVVFSSPAFANQHLTVPIETEFYELLGVSLTATTEEIKKAYRKKAIEHHPDKNINDPDAAQKFQEMAAAYEVLVDEEKRSIYDMHGKDGLSRGGRGGPDMDAADIFAQFFGGHPSFGFDFGPDAPGNRRGTGQDSIIPHEVTLEDLYNGKSVKMNMEKEVVCTVCKGSGARGNAKPKPCSTCDGAGSTHVKTRVCSDSAYGLSRARCTDCGGSGQRLKEKERCKKCKGEKTIHEKTRQEIFIEKGMTDRQRIVLAGAGDQEPGLPAGDVIFILKTNPHESFERSGNDLLTHVTITLSEALLGFSRIILTHLDGRGISLTSPRGKIIKPQDSIVIRGEGMPVYKHPQEKGDLYVIFDIEMPDQEWLRTVDVKSVEAILPPKRQNVDPLPEIVDEADFEESDIVDVRARSVPHSHNFFDHGFSSQFGDDEDDWEDDDDDDDDDHYGHGPDCPTQ</sequence>
<evidence type="ECO:0000256" key="1">
    <source>
        <dbReference type="ARBA" id="ARBA00022723"/>
    </source>
</evidence>
<feature type="zinc finger region" description="CR-type" evidence="5">
    <location>
        <begin position="193"/>
        <end position="279"/>
    </location>
</feature>
<dbReference type="GO" id="GO:0005524">
    <property type="term" value="F:ATP binding"/>
    <property type="evidence" value="ECO:0007669"/>
    <property type="project" value="InterPro"/>
</dbReference>
<protein>
    <recommendedName>
        <fullName evidence="10">DnaJ-domain-containing protein</fullName>
    </recommendedName>
</protein>
<keyword evidence="4 5" id="KW-0862">Zinc</keyword>
<dbReference type="InterPro" id="IPR036410">
    <property type="entry name" value="HSP_DnaJ_Cys-rich_dom_sf"/>
</dbReference>
<dbReference type="SUPFAM" id="SSF57938">
    <property type="entry name" value="DnaJ/Hsp40 cysteine-rich domain"/>
    <property type="match status" value="1"/>
</dbReference>
<reference evidence="9" key="1">
    <citation type="submission" date="2021-02" db="EMBL/GenBank/DDBJ databases">
        <title>Psilocybe cubensis genome.</title>
        <authorList>
            <person name="Mckernan K.J."/>
            <person name="Crawford S."/>
            <person name="Trippe A."/>
            <person name="Kane L.T."/>
            <person name="Mclaughlin S."/>
        </authorList>
    </citation>
    <scope>NUCLEOTIDE SEQUENCE [LARGE SCALE GENOMIC DNA]</scope>
    <source>
        <strain evidence="9">MGC-MH-2018</strain>
    </source>
</reference>
<feature type="domain" description="CR-type" evidence="8">
    <location>
        <begin position="193"/>
        <end position="279"/>
    </location>
</feature>
<dbReference type="GO" id="GO:0009408">
    <property type="term" value="P:response to heat"/>
    <property type="evidence" value="ECO:0007669"/>
    <property type="project" value="InterPro"/>
</dbReference>
<keyword evidence="3 5" id="KW-0863">Zinc-finger</keyword>
<comment type="caution">
    <text evidence="9">The sequence shown here is derived from an EMBL/GenBank/DDBJ whole genome shotgun (WGS) entry which is preliminary data.</text>
</comment>
<dbReference type="GO" id="GO:0051082">
    <property type="term" value="F:unfolded protein binding"/>
    <property type="evidence" value="ECO:0007669"/>
    <property type="project" value="InterPro"/>
</dbReference>
<evidence type="ECO:0000256" key="3">
    <source>
        <dbReference type="ARBA" id="ARBA00022771"/>
    </source>
</evidence>
<evidence type="ECO:0000256" key="5">
    <source>
        <dbReference type="PROSITE-ProRule" id="PRU00546"/>
    </source>
</evidence>
<dbReference type="PROSITE" id="PS00636">
    <property type="entry name" value="DNAJ_1"/>
    <property type="match status" value="1"/>
</dbReference>
<dbReference type="Pfam" id="PF01556">
    <property type="entry name" value="DnaJ_C"/>
    <property type="match status" value="1"/>
</dbReference>
<dbReference type="SUPFAM" id="SSF46565">
    <property type="entry name" value="Chaperone J-domain"/>
    <property type="match status" value="1"/>
</dbReference>
<dbReference type="PROSITE" id="PS50076">
    <property type="entry name" value="DNAJ_2"/>
    <property type="match status" value="1"/>
</dbReference>
<dbReference type="SMART" id="SM00271">
    <property type="entry name" value="DnaJ"/>
    <property type="match status" value="1"/>
</dbReference>
<dbReference type="Pfam" id="PF00684">
    <property type="entry name" value="DnaJ_CXXCXGXG"/>
    <property type="match status" value="1"/>
</dbReference>
<dbReference type="PANTHER" id="PTHR43888">
    <property type="entry name" value="DNAJ-LIKE-2, ISOFORM A-RELATED"/>
    <property type="match status" value="1"/>
</dbReference>
<dbReference type="PROSITE" id="PS51188">
    <property type="entry name" value="ZF_CR"/>
    <property type="match status" value="1"/>
</dbReference>
<dbReference type="CDD" id="cd06257">
    <property type="entry name" value="DnaJ"/>
    <property type="match status" value="1"/>
</dbReference>
<feature type="compositionally biased region" description="Acidic residues" evidence="6">
    <location>
        <begin position="469"/>
        <end position="485"/>
    </location>
</feature>
<evidence type="ECO:0008006" key="10">
    <source>
        <dbReference type="Google" id="ProtNLM"/>
    </source>
</evidence>
<dbReference type="InterPro" id="IPR036869">
    <property type="entry name" value="J_dom_sf"/>
</dbReference>
<dbReference type="InterPro" id="IPR044713">
    <property type="entry name" value="DNJA1/2-like"/>
</dbReference>
<dbReference type="Gene3D" id="1.10.287.110">
    <property type="entry name" value="DnaJ domain"/>
    <property type="match status" value="1"/>
</dbReference>
<keyword evidence="1 5" id="KW-0479">Metal-binding</keyword>
<dbReference type="CDD" id="cd10747">
    <property type="entry name" value="DnaJ_C"/>
    <property type="match status" value="1"/>
</dbReference>